<dbReference type="NCBIfam" id="TIGR04056">
    <property type="entry name" value="OMP_RagA_SusC"/>
    <property type="match status" value="1"/>
</dbReference>
<dbReference type="Proteomes" id="UP001139369">
    <property type="component" value="Unassembled WGS sequence"/>
</dbReference>
<proteinExistence type="inferred from homology"/>
<evidence type="ECO:0000256" key="3">
    <source>
        <dbReference type="ARBA" id="ARBA00022452"/>
    </source>
</evidence>
<comment type="subcellular location">
    <subcellularLocation>
        <location evidence="1 7">Cell outer membrane</location>
        <topology evidence="1 7">Multi-pass membrane protein</topology>
    </subcellularLocation>
</comment>
<dbReference type="SUPFAM" id="SSF49464">
    <property type="entry name" value="Carboxypeptidase regulatory domain-like"/>
    <property type="match status" value="1"/>
</dbReference>
<name>A0A9X1VQ55_9FLAO</name>
<keyword evidence="2 7" id="KW-0813">Transport</keyword>
<keyword evidence="3 7" id="KW-1134">Transmembrane beta strand</keyword>
<keyword evidence="4 7" id="KW-0812">Transmembrane</keyword>
<reference evidence="10" key="1">
    <citation type="submission" date="2022-02" db="EMBL/GenBank/DDBJ databases">
        <title>Polaribacter sp. MSW13, isolated from seawater.</title>
        <authorList>
            <person name="Kristyanto S."/>
            <person name="Jung J."/>
            <person name="Jeon C.O."/>
        </authorList>
    </citation>
    <scope>NUCLEOTIDE SEQUENCE</scope>
    <source>
        <strain evidence="10">MSW13</strain>
    </source>
</reference>
<dbReference type="Gene3D" id="2.170.130.10">
    <property type="entry name" value="TonB-dependent receptor, plug domain"/>
    <property type="match status" value="1"/>
</dbReference>
<comment type="caution">
    <text evidence="10">The sequence shown here is derived from an EMBL/GenBank/DDBJ whole genome shotgun (WGS) entry which is preliminary data.</text>
</comment>
<evidence type="ECO:0000313" key="11">
    <source>
        <dbReference type="Proteomes" id="UP001139369"/>
    </source>
</evidence>
<evidence type="ECO:0000256" key="6">
    <source>
        <dbReference type="ARBA" id="ARBA00023237"/>
    </source>
</evidence>
<evidence type="ECO:0000256" key="4">
    <source>
        <dbReference type="ARBA" id="ARBA00022692"/>
    </source>
</evidence>
<dbReference type="Pfam" id="PF07715">
    <property type="entry name" value="Plug"/>
    <property type="match status" value="1"/>
</dbReference>
<dbReference type="RefSeq" id="WP_242178889.1">
    <property type="nucleotide sequence ID" value="NZ_JAKQYM010000008.1"/>
</dbReference>
<evidence type="ECO:0000313" key="10">
    <source>
        <dbReference type="EMBL" id="MCI2229778.1"/>
    </source>
</evidence>
<keyword evidence="11" id="KW-1185">Reference proteome</keyword>
<dbReference type="InterPro" id="IPR012910">
    <property type="entry name" value="Plug_dom"/>
</dbReference>
<dbReference type="InterPro" id="IPR008969">
    <property type="entry name" value="CarboxyPept-like_regulatory"/>
</dbReference>
<evidence type="ECO:0000256" key="1">
    <source>
        <dbReference type="ARBA" id="ARBA00004571"/>
    </source>
</evidence>
<dbReference type="PROSITE" id="PS52016">
    <property type="entry name" value="TONB_DEPENDENT_REC_3"/>
    <property type="match status" value="1"/>
</dbReference>
<dbReference type="EMBL" id="JAKQYM010000008">
    <property type="protein sequence ID" value="MCI2229778.1"/>
    <property type="molecule type" value="Genomic_DNA"/>
</dbReference>
<protein>
    <submittedName>
        <fullName evidence="10">SusC/RagA family TonB-linked outer membrane protein</fullName>
    </submittedName>
</protein>
<dbReference type="InterPro" id="IPR023996">
    <property type="entry name" value="TonB-dep_OMP_SusC/RagA"/>
</dbReference>
<keyword evidence="5 7" id="KW-0472">Membrane</keyword>
<dbReference type="Pfam" id="PF13715">
    <property type="entry name" value="CarbopepD_reg_2"/>
    <property type="match status" value="1"/>
</dbReference>
<feature type="domain" description="TonB-dependent receptor plug" evidence="9">
    <location>
        <begin position="117"/>
        <end position="221"/>
    </location>
</feature>
<feature type="signal peptide" evidence="8">
    <location>
        <begin position="1"/>
        <end position="22"/>
    </location>
</feature>
<evidence type="ECO:0000256" key="7">
    <source>
        <dbReference type="PROSITE-ProRule" id="PRU01360"/>
    </source>
</evidence>
<evidence type="ECO:0000256" key="2">
    <source>
        <dbReference type="ARBA" id="ARBA00022448"/>
    </source>
</evidence>
<accession>A0A9X1VQ55</accession>
<comment type="similarity">
    <text evidence="7">Belongs to the TonB-dependent receptor family.</text>
</comment>
<evidence type="ECO:0000256" key="5">
    <source>
        <dbReference type="ARBA" id="ARBA00023136"/>
    </source>
</evidence>
<keyword evidence="8" id="KW-0732">Signal</keyword>
<organism evidence="10 11">
    <name type="scientific">Polaribacter marinus</name>
    <dbReference type="NCBI Taxonomy" id="2916838"/>
    <lineage>
        <taxon>Bacteria</taxon>
        <taxon>Pseudomonadati</taxon>
        <taxon>Bacteroidota</taxon>
        <taxon>Flavobacteriia</taxon>
        <taxon>Flavobacteriales</taxon>
        <taxon>Flavobacteriaceae</taxon>
    </lineage>
</organism>
<dbReference type="SUPFAM" id="SSF56935">
    <property type="entry name" value="Porins"/>
    <property type="match status" value="1"/>
</dbReference>
<feature type="chain" id="PRO_5040883494" evidence="8">
    <location>
        <begin position="23"/>
        <end position="1086"/>
    </location>
</feature>
<dbReference type="AlphaFoldDB" id="A0A9X1VQ55"/>
<keyword evidence="6 7" id="KW-0998">Cell outer membrane</keyword>
<dbReference type="Gene3D" id="2.40.170.20">
    <property type="entry name" value="TonB-dependent receptor, beta-barrel domain"/>
    <property type="match status" value="1"/>
</dbReference>
<dbReference type="InterPro" id="IPR036942">
    <property type="entry name" value="Beta-barrel_TonB_sf"/>
</dbReference>
<evidence type="ECO:0000256" key="8">
    <source>
        <dbReference type="SAM" id="SignalP"/>
    </source>
</evidence>
<evidence type="ECO:0000259" key="9">
    <source>
        <dbReference type="Pfam" id="PF07715"/>
    </source>
</evidence>
<dbReference type="InterPro" id="IPR039426">
    <property type="entry name" value="TonB-dep_rcpt-like"/>
</dbReference>
<dbReference type="InterPro" id="IPR037066">
    <property type="entry name" value="Plug_dom_sf"/>
</dbReference>
<dbReference type="GO" id="GO:0009279">
    <property type="term" value="C:cell outer membrane"/>
    <property type="evidence" value="ECO:0007669"/>
    <property type="project" value="UniProtKB-SubCell"/>
</dbReference>
<gene>
    <name evidence="10" type="ORF">MC378_11425</name>
</gene>
<dbReference type="Gene3D" id="2.60.40.1120">
    <property type="entry name" value="Carboxypeptidase-like, regulatory domain"/>
    <property type="match status" value="1"/>
</dbReference>
<sequence>MKTKFKGILTLLLAFLVQITFAQEKTVSGIVSDSSGTLPGVSVVIKGTKKGTQTDFDGKYSIKAKQGDILSFSYIGYKTIEKKVDGSNTINVAMEEDASVLDEIVVTALGMKREAKTLSYASQSVKGADLNLTQSTNIKSSLAGKVAGVQIVGQAGSKLGQAGKIRIRGAISLTQDNDPLYVVDGVPTDPNNIDMDNVESLTVLKGPNATSLYGQRADAGVIVITTKAGKSGLGVEFTSSATYQKVAYLPNYQNLYGGGDAGEASFGIFDYNGGNGPYGAYDPSYAALDGARHLLWDSNYDDVSWGPKYDDQPYAPWYTWFPGTADNPNPYYGKQVSYSAQPNNIKDFYDTGMVLKNIVSIYGGDDKFNARLSFTDVNQNGITPYTSLKKQYISTKFNYDVSDKFKVGVNVNFTKSDVLGDYDDGYGNQTSGSFNSWFHRDINVKVLKELKDLQTPDGYSASWNWWGPNYSTLGGSYKKPAFWFNPYTFMERYKRTAKNEDLVGSINLTYELDDHFTVSAIASRSQNNYARRFEFPYSLSYSAAPDLYNDWINSFGIYNRSTYENNYSSSITYKNDYGDIDVEAFIGGNIRKNGYDRASTDMVPGSKTGGLIIPDLYTFSNAAILPATQTYTYRKHVKSIYGKVSLGYKDFLYLDASYRKDWSSSLPSNNNGYGYPSVGSSFIFTKLMEDKSVLSFGKFRAGWAQVGNDVAALRIEPTYPTSDKPYGDLSLMYTSATLIDPNIKPAINTALEAGVDLKFLGNRFGFSATYYKENRKDEIIPISISSATGTTEYLTNAGETQRTGLELSFDAAIFKTEDFNWIARLNWATNKTTVESLPADLQEMEAPGGSSAFTFVTMTHQLGNNWGQLKGAGIKRDANGNKIINSNGTYAVEQGQYLGSVLPDFTGGFVNTFSYKGFTLNAAIDFQKGGKFFSLSEMWGANSGLTEETAAINDKGFNVRDDIASGGGVHVTGVDASGAAVDTYVDAPTYFAQWYSNRLAEPFIHDASFIKLREVSLSYTFPKTAFGNQNIVDNVVISLVGRNLGLLYLSKDNKHGWDPSELSQTYGESGQLPGTRSFGMNVKVTF</sequence>